<proteinExistence type="inferred from homology"/>
<dbReference type="CDD" id="cd02252">
    <property type="entry name" value="nylC_like"/>
    <property type="match status" value="1"/>
</dbReference>
<dbReference type="SUPFAM" id="SSF56266">
    <property type="entry name" value="DmpA/ArgJ-like"/>
    <property type="match status" value="1"/>
</dbReference>
<evidence type="ECO:0000313" key="3">
    <source>
        <dbReference type="Proteomes" id="UP000284177"/>
    </source>
</evidence>
<protein>
    <submittedName>
        <fullName evidence="2">Peptidase S58</fullName>
    </submittedName>
</protein>
<dbReference type="Proteomes" id="UP000284177">
    <property type="component" value="Unassembled WGS sequence"/>
</dbReference>
<dbReference type="OrthoDB" id="9808347at2"/>
<dbReference type="GO" id="GO:0004177">
    <property type="term" value="F:aminopeptidase activity"/>
    <property type="evidence" value="ECO:0007669"/>
    <property type="project" value="TreeGrafter"/>
</dbReference>
<evidence type="ECO:0000256" key="1">
    <source>
        <dbReference type="ARBA" id="ARBA00007068"/>
    </source>
</evidence>
<comment type="caution">
    <text evidence="2">The sequence shown here is derived from an EMBL/GenBank/DDBJ whole genome shotgun (WGS) entry which is preliminary data.</text>
</comment>
<organism evidence="2 3">
    <name type="scientific">Thermohalobacter berrensis</name>
    <dbReference type="NCBI Taxonomy" id="99594"/>
    <lineage>
        <taxon>Bacteria</taxon>
        <taxon>Bacillati</taxon>
        <taxon>Bacillota</taxon>
        <taxon>Tissierellia</taxon>
        <taxon>Tissierellales</taxon>
        <taxon>Thermohalobacteraceae</taxon>
        <taxon>Thermohalobacter</taxon>
    </lineage>
</organism>
<dbReference type="InterPro" id="IPR005321">
    <property type="entry name" value="Peptidase_S58_DmpA"/>
</dbReference>
<dbReference type="RefSeq" id="WP_120167431.1">
    <property type="nucleotide sequence ID" value="NZ_MCIB01000003.1"/>
</dbReference>
<sequence length="319" mass="33625">MYSGYITDVPGIKVGHEQNTEAMTGCTVIMCEEGAIAGVDVRGSAPGTRETDLLASEKLIDRVHAVVLSGGSAFGLDAASGVMKYLEDNDIGFDVGVTKVPIVCSAVLFDLNIGNHRIRPDFNMGYNACLNAKDKEKGQGNIGAGTGATVGKILGPKHAMKSGLGSASINIGELWVGAIIAVNSFGDVYDYKNNELLAGAFDRKNNRLVNSYELMKKEGKVSGFPGQNTTIGVVATNGKLTKPQANKVAQMAQNGLAKSINPIHTMFDGDTIFALSTGKVKTDVNLIGTLASEVVSMAIVNAIKSAKKYKHIPAWTDIK</sequence>
<reference evidence="2 3" key="1">
    <citation type="submission" date="2016-08" db="EMBL/GenBank/DDBJ databases">
        <title>Novel Firmicutes and Novel Genomes.</title>
        <authorList>
            <person name="Poppleton D.I."/>
            <person name="Gribaldo S."/>
        </authorList>
    </citation>
    <scope>NUCLEOTIDE SEQUENCE [LARGE SCALE GENOMIC DNA]</scope>
    <source>
        <strain evidence="2 3">CTT3</strain>
    </source>
</reference>
<dbReference type="EMBL" id="MCIB01000003">
    <property type="protein sequence ID" value="RKD33938.1"/>
    <property type="molecule type" value="Genomic_DNA"/>
</dbReference>
<dbReference type="PANTHER" id="PTHR36512:SF3">
    <property type="entry name" value="BLR5678 PROTEIN"/>
    <property type="match status" value="1"/>
</dbReference>
<accession>A0A419T8Z1</accession>
<dbReference type="AlphaFoldDB" id="A0A419T8Z1"/>
<evidence type="ECO:0000313" key="2">
    <source>
        <dbReference type="EMBL" id="RKD33938.1"/>
    </source>
</evidence>
<comment type="similarity">
    <text evidence="1">Belongs to the peptidase S58 family.</text>
</comment>
<dbReference type="Pfam" id="PF03576">
    <property type="entry name" value="Peptidase_S58"/>
    <property type="match status" value="1"/>
</dbReference>
<gene>
    <name evidence="2" type="ORF">BET03_08030</name>
</gene>
<dbReference type="InterPro" id="IPR016117">
    <property type="entry name" value="ArgJ-like_dom_sf"/>
</dbReference>
<keyword evidence="3" id="KW-1185">Reference proteome</keyword>
<dbReference type="PANTHER" id="PTHR36512">
    <property type="entry name" value="D-AMINOPEPTIDASE"/>
    <property type="match status" value="1"/>
</dbReference>
<name>A0A419T8Z1_9FIRM</name>
<dbReference type="Gene3D" id="3.60.70.12">
    <property type="entry name" value="L-amino peptidase D-ALA esterase/amidase"/>
    <property type="match status" value="1"/>
</dbReference>